<feature type="domain" description="GerMN" evidence="3">
    <location>
        <begin position="92"/>
        <end position="182"/>
    </location>
</feature>
<evidence type="ECO:0000313" key="5">
    <source>
        <dbReference type="Proteomes" id="UP001165283"/>
    </source>
</evidence>
<dbReference type="Proteomes" id="UP001165283">
    <property type="component" value="Unassembled WGS sequence"/>
</dbReference>
<evidence type="ECO:0000313" key="4">
    <source>
        <dbReference type="EMBL" id="MCO1655084.1"/>
    </source>
</evidence>
<feature type="region of interest" description="Disordered" evidence="1">
    <location>
        <begin position="271"/>
        <end position="295"/>
    </location>
</feature>
<dbReference type="PROSITE" id="PS51257">
    <property type="entry name" value="PROKAR_LIPOPROTEIN"/>
    <property type="match status" value="1"/>
</dbReference>
<evidence type="ECO:0000256" key="2">
    <source>
        <dbReference type="SAM" id="SignalP"/>
    </source>
</evidence>
<dbReference type="EMBL" id="JAGSOV010000019">
    <property type="protein sequence ID" value="MCO1655084.1"/>
    <property type="molecule type" value="Genomic_DNA"/>
</dbReference>
<keyword evidence="5" id="KW-1185">Reference proteome</keyword>
<evidence type="ECO:0000259" key="3">
    <source>
        <dbReference type="SMART" id="SM00909"/>
    </source>
</evidence>
<dbReference type="RefSeq" id="WP_252436830.1">
    <property type="nucleotide sequence ID" value="NZ_JAGSOV010000019.1"/>
</dbReference>
<name>A0ABT0ZWR7_9PSEU</name>
<comment type="caution">
    <text evidence="4">The sequence shown here is derived from an EMBL/GenBank/DDBJ whole genome shotgun (WGS) entry which is preliminary data.</text>
</comment>
<organism evidence="4 5">
    <name type="scientific">Pseudonocardia humida</name>
    <dbReference type="NCBI Taxonomy" id="2800819"/>
    <lineage>
        <taxon>Bacteria</taxon>
        <taxon>Bacillati</taxon>
        <taxon>Actinomycetota</taxon>
        <taxon>Actinomycetes</taxon>
        <taxon>Pseudonocardiales</taxon>
        <taxon>Pseudonocardiaceae</taxon>
        <taxon>Pseudonocardia</taxon>
    </lineage>
</organism>
<feature type="chain" id="PRO_5046428006" evidence="2">
    <location>
        <begin position="30"/>
        <end position="295"/>
    </location>
</feature>
<dbReference type="Pfam" id="PF10646">
    <property type="entry name" value="Germane"/>
    <property type="match status" value="1"/>
</dbReference>
<dbReference type="InterPro" id="IPR019606">
    <property type="entry name" value="GerMN"/>
</dbReference>
<gene>
    <name evidence="4" type="ORF">KDL28_08440</name>
</gene>
<keyword evidence="2" id="KW-0732">Signal</keyword>
<accession>A0ABT0ZWR7</accession>
<dbReference type="Pfam" id="PF10648">
    <property type="entry name" value="Gmad2"/>
    <property type="match status" value="1"/>
</dbReference>
<dbReference type="InterPro" id="IPR018911">
    <property type="entry name" value="Gmad2_Ig-like_dom"/>
</dbReference>
<protein>
    <submittedName>
        <fullName evidence="4">GerMN domain-containing protein</fullName>
    </submittedName>
</protein>
<reference evidence="4" key="1">
    <citation type="submission" date="2021-04" db="EMBL/GenBank/DDBJ databases">
        <title>Pseudonocardia sp. nov., isolated from sandy soil of mangrove forest.</title>
        <authorList>
            <person name="Zan Z."/>
            <person name="Huang R."/>
            <person name="Liu W."/>
        </authorList>
    </citation>
    <scope>NUCLEOTIDE SEQUENCE</scope>
    <source>
        <strain evidence="4">S2-4</strain>
    </source>
</reference>
<sequence>MGVGRGHRTHARPAAAAVGMAGLVGAVLAGCTAAPTDPVPVPTISAGPRPASALPTGEPSAARALPVYYIADTAAGPRLYREFHQVSTVDPATDAVGEMLGEPAGLDADYRTHWPPTAALRGPVTTGGGVITVDLTGVGPAPVDAAPAPLVVQQLVFTVQAALQSVDPVRILVDGEPVDDLWGVPTADPVRRGDTLGLRSLVQIDEPADGSTVGPEVTVAGEAAVFEATVLWEVLRDGRVVQSGYTTTSEGQKFSPFRFTVQLGPGEYVVRVSEDDPSDGEGRPPLTDDKTITVG</sequence>
<evidence type="ECO:0000256" key="1">
    <source>
        <dbReference type="SAM" id="MobiDB-lite"/>
    </source>
</evidence>
<feature type="signal peptide" evidence="2">
    <location>
        <begin position="1"/>
        <end position="29"/>
    </location>
</feature>
<proteinExistence type="predicted"/>
<dbReference type="SMART" id="SM00909">
    <property type="entry name" value="Germane"/>
    <property type="match status" value="1"/>
</dbReference>
<feature type="compositionally biased region" description="Basic and acidic residues" evidence="1">
    <location>
        <begin position="280"/>
        <end position="295"/>
    </location>
</feature>